<protein>
    <submittedName>
        <fullName evidence="2">Uncharacterized protein</fullName>
    </submittedName>
</protein>
<comment type="caution">
    <text evidence="2">The sequence shown here is derived from an EMBL/GenBank/DDBJ whole genome shotgun (WGS) entry which is preliminary data.</text>
</comment>
<dbReference type="EMBL" id="SRLO01000067">
    <property type="protein sequence ID" value="TNN79148.1"/>
    <property type="molecule type" value="Genomic_DNA"/>
</dbReference>
<reference evidence="2 3" key="1">
    <citation type="submission" date="2019-03" db="EMBL/GenBank/DDBJ databases">
        <title>First draft genome of Liparis tanakae, snailfish: a comprehensive survey of snailfish specific genes.</title>
        <authorList>
            <person name="Kim W."/>
            <person name="Song I."/>
            <person name="Jeong J.-H."/>
            <person name="Kim D."/>
            <person name="Kim S."/>
            <person name="Ryu S."/>
            <person name="Song J.Y."/>
            <person name="Lee S.K."/>
        </authorList>
    </citation>
    <scope>NUCLEOTIDE SEQUENCE [LARGE SCALE GENOMIC DNA]</scope>
    <source>
        <tissue evidence="2">Muscle</tissue>
    </source>
</reference>
<gene>
    <name evidence="2" type="ORF">EYF80_010596</name>
</gene>
<dbReference type="AlphaFoldDB" id="A0A4Z2IN61"/>
<feature type="compositionally biased region" description="Low complexity" evidence="1">
    <location>
        <begin position="11"/>
        <end position="22"/>
    </location>
</feature>
<dbReference type="Proteomes" id="UP000314294">
    <property type="component" value="Unassembled WGS sequence"/>
</dbReference>
<organism evidence="2 3">
    <name type="scientific">Liparis tanakae</name>
    <name type="common">Tanaka's snailfish</name>
    <dbReference type="NCBI Taxonomy" id="230148"/>
    <lineage>
        <taxon>Eukaryota</taxon>
        <taxon>Metazoa</taxon>
        <taxon>Chordata</taxon>
        <taxon>Craniata</taxon>
        <taxon>Vertebrata</taxon>
        <taxon>Euteleostomi</taxon>
        <taxon>Actinopterygii</taxon>
        <taxon>Neopterygii</taxon>
        <taxon>Teleostei</taxon>
        <taxon>Neoteleostei</taxon>
        <taxon>Acanthomorphata</taxon>
        <taxon>Eupercaria</taxon>
        <taxon>Perciformes</taxon>
        <taxon>Cottioidei</taxon>
        <taxon>Cottales</taxon>
        <taxon>Liparidae</taxon>
        <taxon>Liparis</taxon>
    </lineage>
</organism>
<feature type="region of interest" description="Disordered" evidence="1">
    <location>
        <begin position="1"/>
        <end position="22"/>
    </location>
</feature>
<sequence>MWPREYAAFQSNSTPSSSTASRPVVPSLRCEALHGTPAFPVYFSAALTESRWPLHSIPPRCALGEKRRLVFSSGSCRAPFPTAAGKTSRGVSGR</sequence>
<accession>A0A4Z2IN61</accession>
<evidence type="ECO:0000313" key="2">
    <source>
        <dbReference type="EMBL" id="TNN79148.1"/>
    </source>
</evidence>
<evidence type="ECO:0000256" key="1">
    <source>
        <dbReference type="SAM" id="MobiDB-lite"/>
    </source>
</evidence>
<proteinExistence type="predicted"/>
<name>A0A4Z2IN61_9TELE</name>
<keyword evidence="3" id="KW-1185">Reference proteome</keyword>
<evidence type="ECO:0000313" key="3">
    <source>
        <dbReference type="Proteomes" id="UP000314294"/>
    </source>
</evidence>